<dbReference type="SUPFAM" id="SSF53850">
    <property type="entry name" value="Periplasmic binding protein-like II"/>
    <property type="match status" value="1"/>
</dbReference>
<dbReference type="KEGG" id="osg:BST96_17960"/>
<organism evidence="2 3">
    <name type="scientific">Oceanicoccus sagamiensis</name>
    <dbReference type="NCBI Taxonomy" id="716816"/>
    <lineage>
        <taxon>Bacteria</taxon>
        <taxon>Pseudomonadati</taxon>
        <taxon>Pseudomonadota</taxon>
        <taxon>Gammaproteobacteria</taxon>
        <taxon>Cellvibrionales</taxon>
        <taxon>Spongiibacteraceae</taxon>
        <taxon>Oceanicoccus</taxon>
    </lineage>
</organism>
<protein>
    <submittedName>
        <fullName evidence="2">Uncharacterized protein</fullName>
    </submittedName>
</protein>
<reference evidence="2 3" key="1">
    <citation type="submission" date="2016-11" db="EMBL/GenBank/DDBJ databases">
        <title>Trade-off between light-utilization and light-protection in marine flavobacteria.</title>
        <authorList>
            <person name="Kumagai Y."/>
        </authorList>
    </citation>
    <scope>NUCLEOTIDE SEQUENCE [LARGE SCALE GENOMIC DNA]</scope>
    <source>
        <strain evidence="2 3">NBRC 107125</strain>
    </source>
</reference>
<dbReference type="STRING" id="716816.BST96_17960"/>
<proteinExistence type="inferred from homology"/>
<sequence>MRFKDITMCKLTSHYILLLMIYCFCLVGNSSAQTQGPLRFAIDHRSTEPLPPYRWFNHCSNNFRGVLSDLYTRLATDLGREPVFVEAPPASSLLELMQGTTGMVLNGDADFTIASPSLTAENKRALMGSQVVLRNRPTIVQSSTAANIDSLKTLESLTGVAVNPEHIINGLSRQGLKLSIKASPSMEQALMDIAQRRADYWITDRHTVHHLAKSLDVVQQLRFSSIEVGVTSRFYLYTQNTAAHAAQLKKIDGLIQRYEVSGYLDYLILDSVRYWIKDKGCLTVSSSR</sequence>
<name>A0A1X9NPL1_9GAMM</name>
<accession>A0A1X9NPL1</accession>
<evidence type="ECO:0000313" key="3">
    <source>
        <dbReference type="Proteomes" id="UP000193450"/>
    </source>
</evidence>
<evidence type="ECO:0000256" key="1">
    <source>
        <dbReference type="ARBA" id="ARBA00010333"/>
    </source>
</evidence>
<dbReference type="AlphaFoldDB" id="A0A1X9NPL1"/>
<dbReference type="Proteomes" id="UP000193450">
    <property type="component" value="Chromosome"/>
</dbReference>
<dbReference type="Gene3D" id="3.40.190.10">
    <property type="entry name" value="Periplasmic binding protein-like II"/>
    <property type="match status" value="2"/>
</dbReference>
<keyword evidence="3" id="KW-1185">Reference proteome</keyword>
<dbReference type="EMBL" id="CP019343">
    <property type="protein sequence ID" value="ARN75823.1"/>
    <property type="molecule type" value="Genomic_DNA"/>
</dbReference>
<gene>
    <name evidence="2" type="ORF">BST96_17960</name>
</gene>
<dbReference type="PANTHER" id="PTHR35936">
    <property type="entry name" value="MEMBRANE-BOUND LYTIC MUREIN TRANSGLYCOSYLASE F"/>
    <property type="match status" value="1"/>
</dbReference>
<comment type="similarity">
    <text evidence="1">Belongs to the bacterial solute-binding protein 3 family.</text>
</comment>
<evidence type="ECO:0000313" key="2">
    <source>
        <dbReference type="EMBL" id="ARN75823.1"/>
    </source>
</evidence>